<dbReference type="AlphaFoldDB" id="A0A512IIS6"/>
<comment type="caution">
    <text evidence="1">The sequence shown here is derived from an EMBL/GenBank/DDBJ whole genome shotgun (WGS) entry which is preliminary data.</text>
</comment>
<sequence>MSSSEAWIQDLSKVAHGGRMEVWDQDQLLYAGPVDQVDPAHGVVWILEDGIGERKMIHAQQYHLRHCSPDCSH</sequence>
<evidence type="ECO:0000313" key="1">
    <source>
        <dbReference type="EMBL" id="GEO97597.1"/>
    </source>
</evidence>
<keyword evidence="2" id="KW-1185">Reference proteome</keyword>
<name>A0A512IIS6_9MICC</name>
<gene>
    <name evidence="1" type="ORF">KTU01_37200</name>
</gene>
<reference evidence="1 2" key="1">
    <citation type="submission" date="2019-07" db="EMBL/GenBank/DDBJ databases">
        <title>Whole genome shotgun sequence of Kocuria turfanensis NBRC 107627.</title>
        <authorList>
            <person name="Hosoyama A."/>
            <person name="Uohara A."/>
            <person name="Ohji S."/>
            <person name="Ichikawa N."/>
        </authorList>
    </citation>
    <scope>NUCLEOTIDE SEQUENCE [LARGE SCALE GENOMIC DNA]</scope>
    <source>
        <strain evidence="1 2">NBRC 107627</strain>
    </source>
</reference>
<protein>
    <submittedName>
        <fullName evidence="1">Uncharacterized protein</fullName>
    </submittedName>
</protein>
<dbReference type="RefSeq" id="WP_062737292.1">
    <property type="nucleotide sequence ID" value="NZ_BJZS01000170.1"/>
</dbReference>
<accession>A0A512IIS6</accession>
<organism evidence="1 2">
    <name type="scientific">Kocuria turfanensis</name>
    <dbReference type="NCBI Taxonomy" id="388357"/>
    <lineage>
        <taxon>Bacteria</taxon>
        <taxon>Bacillati</taxon>
        <taxon>Actinomycetota</taxon>
        <taxon>Actinomycetes</taxon>
        <taxon>Micrococcales</taxon>
        <taxon>Micrococcaceae</taxon>
        <taxon>Kocuria</taxon>
    </lineage>
</organism>
<proteinExistence type="predicted"/>
<evidence type="ECO:0000313" key="2">
    <source>
        <dbReference type="Proteomes" id="UP000321103"/>
    </source>
</evidence>
<dbReference type="Proteomes" id="UP000321103">
    <property type="component" value="Unassembled WGS sequence"/>
</dbReference>
<dbReference type="EMBL" id="BJZS01000170">
    <property type="protein sequence ID" value="GEO97597.1"/>
    <property type="molecule type" value="Genomic_DNA"/>
</dbReference>